<dbReference type="RefSeq" id="WP_013386099.1">
    <property type="nucleotide sequence ID" value="NC_014628.2"/>
</dbReference>
<gene>
    <name evidence="1" type="ORF">PPSC2_26695</name>
</gene>
<evidence type="ECO:0000313" key="1">
    <source>
        <dbReference type="EMBL" id="ADO59685.1"/>
    </source>
</evidence>
<proteinExistence type="predicted"/>
<keyword evidence="1" id="KW-0614">Plasmid</keyword>
<accession>E3EJT7</accession>
<evidence type="ECO:0000313" key="2">
    <source>
        <dbReference type="Proteomes" id="UP000006868"/>
    </source>
</evidence>
<dbReference type="KEGG" id="ppm:PPSC2_26695"/>
<dbReference type="Proteomes" id="UP000006868">
    <property type="component" value="Plasmid pSC2"/>
</dbReference>
<dbReference type="HOGENOM" id="CLU_2667681_0_0_9"/>
<sequence length="75" mass="8557">MATILLENINEASLVLKDDGAFFAMKELSNLAREKLLLEGYEEVSNVEQIKRKNQFSIEASEIGFYFFGYDGENN</sequence>
<dbReference type="AlphaFoldDB" id="E3EJT7"/>
<geneLocation type="plasmid" evidence="1 2">
    <name>pSC2</name>
</geneLocation>
<dbReference type="EMBL" id="CP002214">
    <property type="protein sequence ID" value="ADO59685.1"/>
    <property type="molecule type" value="Genomic_DNA"/>
</dbReference>
<dbReference type="PATRIC" id="fig|886882.15.peg.5640"/>
<protein>
    <submittedName>
        <fullName evidence="1">Uncharacterized protein</fullName>
    </submittedName>
</protein>
<reference evidence="1 2" key="1">
    <citation type="journal article" date="2011" name="J. Bacteriol.">
        <title>Complete genome sequence of Paenibacillus polymyxa SC2, a strain of plant growth-promoting Rhizobacterium with broad-spectrum antimicrobial activity.</title>
        <authorList>
            <person name="Ma M."/>
            <person name="Wang C."/>
            <person name="Ding Y."/>
            <person name="Li L."/>
            <person name="Shen D."/>
            <person name="Jiang X."/>
            <person name="Guan D."/>
            <person name="Cao F."/>
            <person name="Chen H."/>
            <person name="Feng R."/>
            <person name="Wang X."/>
            <person name="Ge Y."/>
            <person name="Yao L."/>
            <person name="Bing X."/>
            <person name="Yang X."/>
            <person name="Li J."/>
            <person name="Du B."/>
        </authorList>
    </citation>
    <scope>NUCLEOTIDE SEQUENCE [LARGE SCALE GENOMIC DNA]</scope>
    <source>
        <strain evidence="1 2">SC2</strain>
        <plasmid evidence="2">pSC2</plasmid>
    </source>
</reference>
<name>E3EJT7_PAEPS</name>
<organism evidence="1 2">
    <name type="scientific">Paenibacillus polymyxa (strain SC2)</name>
    <name type="common">Bacillus polymyxa</name>
    <dbReference type="NCBI Taxonomy" id="886882"/>
    <lineage>
        <taxon>Bacteria</taxon>
        <taxon>Bacillati</taxon>
        <taxon>Bacillota</taxon>
        <taxon>Bacilli</taxon>
        <taxon>Bacillales</taxon>
        <taxon>Paenibacillaceae</taxon>
        <taxon>Paenibacillus</taxon>
    </lineage>
</organism>